<protein>
    <submittedName>
        <fullName evidence="2">Uncharacterized protein</fullName>
    </submittedName>
</protein>
<sequence>MQKSQPFSPRYPLPPISSSYKPYVLAQMAPRQLLKCYYCLEEGHYTIRCNHLTEDLEKIIFLKRGGTYLFPNFQRVPTEGPTSARDLAKQFAKEQEDFTNKMMEKTNSPPNKQEKTVIEESKGEKAEAIAQIEEWVNWKPPQISPPNENIQINVGLRQTRQRAARQEIQSQTKQVDKNETYKPFKKKIPGSYHEEDKAEEEMRVLIPTKYKKTKEGKEVDNDYFEIIPKEKNK</sequence>
<gene>
    <name evidence="2" type="ORF">O181_080863</name>
</gene>
<comment type="caution">
    <text evidence="2">The sequence shown here is derived from an EMBL/GenBank/DDBJ whole genome shotgun (WGS) entry which is preliminary data.</text>
</comment>
<evidence type="ECO:0000256" key="1">
    <source>
        <dbReference type="SAM" id="MobiDB-lite"/>
    </source>
</evidence>
<name>A0A9Q3IGX1_9BASI</name>
<evidence type="ECO:0000313" key="3">
    <source>
        <dbReference type="Proteomes" id="UP000765509"/>
    </source>
</evidence>
<proteinExistence type="predicted"/>
<dbReference type="OrthoDB" id="2518564at2759"/>
<dbReference type="AlphaFoldDB" id="A0A9Q3IGX1"/>
<feature type="region of interest" description="Disordered" evidence="1">
    <location>
        <begin position="168"/>
        <end position="195"/>
    </location>
</feature>
<dbReference type="EMBL" id="AVOT02045797">
    <property type="protein sequence ID" value="MBW0541148.1"/>
    <property type="molecule type" value="Genomic_DNA"/>
</dbReference>
<organism evidence="2 3">
    <name type="scientific">Austropuccinia psidii MF-1</name>
    <dbReference type="NCBI Taxonomy" id="1389203"/>
    <lineage>
        <taxon>Eukaryota</taxon>
        <taxon>Fungi</taxon>
        <taxon>Dikarya</taxon>
        <taxon>Basidiomycota</taxon>
        <taxon>Pucciniomycotina</taxon>
        <taxon>Pucciniomycetes</taxon>
        <taxon>Pucciniales</taxon>
        <taxon>Sphaerophragmiaceae</taxon>
        <taxon>Austropuccinia</taxon>
    </lineage>
</organism>
<evidence type="ECO:0000313" key="2">
    <source>
        <dbReference type="EMBL" id="MBW0541148.1"/>
    </source>
</evidence>
<reference evidence="2" key="1">
    <citation type="submission" date="2021-03" db="EMBL/GenBank/DDBJ databases">
        <title>Draft genome sequence of rust myrtle Austropuccinia psidii MF-1, a brazilian biotype.</title>
        <authorList>
            <person name="Quecine M.C."/>
            <person name="Pachon D.M.R."/>
            <person name="Bonatelli M.L."/>
            <person name="Correr F.H."/>
            <person name="Franceschini L.M."/>
            <person name="Leite T.F."/>
            <person name="Margarido G.R.A."/>
            <person name="Almeida C.A."/>
            <person name="Ferrarezi J.A."/>
            <person name="Labate C.A."/>
        </authorList>
    </citation>
    <scope>NUCLEOTIDE SEQUENCE</scope>
    <source>
        <strain evidence="2">MF-1</strain>
    </source>
</reference>
<keyword evidence="3" id="KW-1185">Reference proteome</keyword>
<dbReference type="Proteomes" id="UP000765509">
    <property type="component" value="Unassembled WGS sequence"/>
</dbReference>
<accession>A0A9Q3IGX1</accession>